<dbReference type="PANTHER" id="PTHR44324:SF6">
    <property type="entry name" value="EF-HAND CALCIUM BINDING DOMAIN 8"/>
    <property type="match status" value="1"/>
</dbReference>
<accession>A0A653C790</accession>
<dbReference type="InterPro" id="IPR015943">
    <property type="entry name" value="WD40/YVTN_repeat-like_dom_sf"/>
</dbReference>
<sequence length="149" mass="16873">MNIDNEKWTEVQSVIWVKGRIMAMGWNRRVTEFADSGEAIGPGGAYSKNWDLRHTEDISASAVKVPETLATTSYVGELILWRLETGQPYKKFNVSNPTARIKIQYTLNKQKDDFTKRKSSVLTRKSKLASISEDRRISHAAPEQAMLQG</sequence>
<organism evidence="3 4">
    <name type="scientific">Callosobruchus maculatus</name>
    <name type="common">Southern cowpea weevil</name>
    <name type="synonym">Pulse bruchid</name>
    <dbReference type="NCBI Taxonomy" id="64391"/>
    <lineage>
        <taxon>Eukaryota</taxon>
        <taxon>Metazoa</taxon>
        <taxon>Ecdysozoa</taxon>
        <taxon>Arthropoda</taxon>
        <taxon>Hexapoda</taxon>
        <taxon>Insecta</taxon>
        <taxon>Pterygota</taxon>
        <taxon>Neoptera</taxon>
        <taxon>Endopterygota</taxon>
        <taxon>Coleoptera</taxon>
        <taxon>Polyphaga</taxon>
        <taxon>Cucujiformia</taxon>
        <taxon>Chrysomeloidea</taxon>
        <taxon>Chrysomelidae</taxon>
        <taxon>Bruchinae</taxon>
        <taxon>Bruchini</taxon>
        <taxon>Callosobruchus</taxon>
    </lineage>
</organism>
<dbReference type="PANTHER" id="PTHR44324">
    <property type="entry name" value="WD40 REPEAT DOMAIN 95"/>
    <property type="match status" value="1"/>
</dbReference>
<keyword evidence="1" id="KW-0853">WD repeat</keyword>
<dbReference type="OrthoDB" id="5980302at2759"/>
<dbReference type="EMBL" id="CAACVG010007111">
    <property type="protein sequence ID" value="VEN43715.1"/>
    <property type="molecule type" value="Genomic_DNA"/>
</dbReference>
<gene>
    <name evidence="3" type="ORF">CALMAC_LOCUS6767</name>
</gene>
<name>A0A653C790_CALMS</name>
<evidence type="ECO:0000313" key="4">
    <source>
        <dbReference type="Proteomes" id="UP000410492"/>
    </source>
</evidence>
<keyword evidence="2" id="KW-0677">Repeat</keyword>
<dbReference type="Proteomes" id="UP000410492">
    <property type="component" value="Unassembled WGS sequence"/>
</dbReference>
<dbReference type="AlphaFoldDB" id="A0A653C790"/>
<protein>
    <submittedName>
        <fullName evidence="3">Uncharacterized protein</fullName>
    </submittedName>
</protein>
<dbReference type="InterPro" id="IPR051242">
    <property type="entry name" value="WD-EF-hand_domain"/>
</dbReference>
<evidence type="ECO:0000256" key="2">
    <source>
        <dbReference type="ARBA" id="ARBA00022737"/>
    </source>
</evidence>
<proteinExistence type="predicted"/>
<reference evidence="3 4" key="1">
    <citation type="submission" date="2019-01" db="EMBL/GenBank/DDBJ databases">
        <authorList>
            <person name="Sayadi A."/>
        </authorList>
    </citation>
    <scope>NUCLEOTIDE SEQUENCE [LARGE SCALE GENOMIC DNA]</scope>
</reference>
<feature type="non-terminal residue" evidence="3">
    <location>
        <position position="149"/>
    </location>
</feature>
<evidence type="ECO:0000256" key="1">
    <source>
        <dbReference type="ARBA" id="ARBA00022574"/>
    </source>
</evidence>
<evidence type="ECO:0000313" key="3">
    <source>
        <dbReference type="EMBL" id="VEN43715.1"/>
    </source>
</evidence>
<dbReference type="Gene3D" id="2.130.10.10">
    <property type="entry name" value="YVTN repeat-like/Quinoprotein amine dehydrogenase"/>
    <property type="match status" value="1"/>
</dbReference>
<keyword evidence="4" id="KW-1185">Reference proteome</keyword>